<dbReference type="Pfam" id="PF00561">
    <property type="entry name" value="Abhydrolase_1"/>
    <property type="match status" value="1"/>
</dbReference>
<dbReference type="InterPro" id="IPR029058">
    <property type="entry name" value="AB_hydrolase_fold"/>
</dbReference>
<evidence type="ECO:0000259" key="14">
    <source>
        <dbReference type="Pfam" id="PF00561"/>
    </source>
</evidence>
<dbReference type="GO" id="GO:0004177">
    <property type="term" value="F:aminopeptidase activity"/>
    <property type="evidence" value="ECO:0007669"/>
    <property type="project" value="UniProtKB-UniRule"/>
</dbReference>
<protein>
    <recommendedName>
        <fullName evidence="5 11">Proline iminopeptidase</fullName>
        <shortName evidence="11">PIP</shortName>
        <ecNumber evidence="4 11">3.4.11.5</ecNumber>
    </recommendedName>
    <alternativeName>
        <fullName evidence="10 11">Prolyl aminopeptidase</fullName>
    </alternativeName>
</protein>
<dbReference type="NCBIfam" id="TIGR01249">
    <property type="entry name" value="pro_imino_pep_1"/>
    <property type="match status" value="1"/>
</dbReference>
<evidence type="ECO:0000256" key="2">
    <source>
        <dbReference type="ARBA" id="ARBA00004496"/>
    </source>
</evidence>
<comment type="subcellular location">
    <subcellularLocation>
        <location evidence="2 11">Cytoplasm</location>
    </subcellularLocation>
</comment>
<feature type="domain" description="AB hydrolase-1" evidence="14">
    <location>
        <begin position="42"/>
        <end position="301"/>
    </location>
</feature>
<proteinExistence type="inferred from homology"/>
<comment type="caution">
    <text evidence="15">The sequence shown here is derived from an EMBL/GenBank/DDBJ whole genome shotgun (WGS) entry which is preliminary data.</text>
</comment>
<dbReference type="RefSeq" id="WP_132228212.1">
    <property type="nucleotide sequence ID" value="NZ_NRRH01000002.1"/>
</dbReference>
<accession>A0A4R4AK75</accession>
<evidence type="ECO:0000256" key="13">
    <source>
        <dbReference type="RuleBase" id="RU003421"/>
    </source>
</evidence>
<evidence type="ECO:0000256" key="7">
    <source>
        <dbReference type="ARBA" id="ARBA00022490"/>
    </source>
</evidence>
<gene>
    <name evidence="15" type="ORF">EDC29_101217</name>
</gene>
<dbReference type="InterPro" id="IPR005944">
    <property type="entry name" value="Pro_iminopeptidase"/>
</dbReference>
<dbReference type="SUPFAM" id="SSF53474">
    <property type="entry name" value="alpha/beta-Hydrolases"/>
    <property type="match status" value="1"/>
</dbReference>
<feature type="active site" evidence="12">
    <location>
        <position position="269"/>
    </location>
</feature>
<evidence type="ECO:0000313" key="16">
    <source>
        <dbReference type="Proteomes" id="UP000295247"/>
    </source>
</evidence>
<comment type="similarity">
    <text evidence="3 11 13">Belongs to the peptidase S33 family.</text>
</comment>
<feature type="active site" description="Nucleophile" evidence="12">
    <location>
        <position position="114"/>
    </location>
</feature>
<keyword evidence="6 11" id="KW-0031">Aminopeptidase</keyword>
<comment type="catalytic activity">
    <reaction evidence="1 11 13">
        <text>Release of N-terminal proline from a peptide.</text>
        <dbReference type="EC" id="3.4.11.5"/>
    </reaction>
</comment>
<evidence type="ECO:0000313" key="15">
    <source>
        <dbReference type="EMBL" id="TCW39801.1"/>
    </source>
</evidence>
<dbReference type="PRINTS" id="PR00793">
    <property type="entry name" value="PROAMNOPTASE"/>
</dbReference>
<reference evidence="15 16" key="1">
    <citation type="submission" date="2019-03" db="EMBL/GenBank/DDBJ databases">
        <title>Genomic Encyclopedia of Type Strains, Phase IV (KMG-IV): sequencing the most valuable type-strain genomes for metagenomic binning, comparative biology and taxonomic classification.</title>
        <authorList>
            <person name="Goeker M."/>
        </authorList>
    </citation>
    <scope>NUCLEOTIDE SEQUENCE [LARGE SCALE GENOMIC DNA]</scope>
    <source>
        <strain evidence="15 16">DSM 203</strain>
    </source>
</reference>
<keyword evidence="8 11" id="KW-0645">Protease</keyword>
<evidence type="ECO:0000256" key="5">
    <source>
        <dbReference type="ARBA" id="ARBA00021843"/>
    </source>
</evidence>
<dbReference type="PANTHER" id="PTHR43722:SF1">
    <property type="entry name" value="PROLINE IMINOPEPTIDASE"/>
    <property type="match status" value="1"/>
</dbReference>
<evidence type="ECO:0000256" key="10">
    <source>
        <dbReference type="ARBA" id="ARBA00029605"/>
    </source>
</evidence>
<dbReference type="GO" id="GO:0006508">
    <property type="term" value="P:proteolysis"/>
    <property type="evidence" value="ECO:0007669"/>
    <property type="project" value="UniProtKB-KW"/>
</dbReference>
<dbReference type="EMBL" id="SMDC01000001">
    <property type="protein sequence ID" value="TCW39801.1"/>
    <property type="molecule type" value="Genomic_DNA"/>
</dbReference>
<organism evidence="15 16">
    <name type="scientific">Marichromatium gracile</name>
    <name type="common">Chromatium gracile</name>
    <dbReference type="NCBI Taxonomy" id="1048"/>
    <lineage>
        <taxon>Bacteria</taxon>
        <taxon>Pseudomonadati</taxon>
        <taxon>Pseudomonadota</taxon>
        <taxon>Gammaproteobacteria</taxon>
        <taxon>Chromatiales</taxon>
        <taxon>Chromatiaceae</taxon>
        <taxon>Marichromatium</taxon>
    </lineage>
</organism>
<keyword evidence="7 11" id="KW-0963">Cytoplasm</keyword>
<dbReference type="Gene3D" id="3.40.50.1820">
    <property type="entry name" value="alpha/beta hydrolase"/>
    <property type="match status" value="1"/>
</dbReference>
<name>A0A4R4AK75_MARGR</name>
<evidence type="ECO:0000256" key="6">
    <source>
        <dbReference type="ARBA" id="ARBA00022438"/>
    </source>
</evidence>
<dbReference type="InterPro" id="IPR000073">
    <property type="entry name" value="AB_hydrolase_1"/>
</dbReference>
<dbReference type="InterPro" id="IPR002410">
    <property type="entry name" value="Peptidase_S33"/>
</dbReference>
<evidence type="ECO:0000256" key="4">
    <source>
        <dbReference type="ARBA" id="ARBA00012568"/>
    </source>
</evidence>
<dbReference type="AlphaFoldDB" id="A0A4R4AK75"/>
<dbReference type="GO" id="GO:0005737">
    <property type="term" value="C:cytoplasm"/>
    <property type="evidence" value="ECO:0007669"/>
    <property type="project" value="UniProtKB-SubCell"/>
</dbReference>
<evidence type="ECO:0000256" key="9">
    <source>
        <dbReference type="ARBA" id="ARBA00022801"/>
    </source>
</evidence>
<evidence type="ECO:0000256" key="8">
    <source>
        <dbReference type="ARBA" id="ARBA00022670"/>
    </source>
</evidence>
<keyword evidence="9 11" id="KW-0378">Hydrolase</keyword>
<evidence type="ECO:0000256" key="1">
    <source>
        <dbReference type="ARBA" id="ARBA00001585"/>
    </source>
</evidence>
<dbReference type="PANTHER" id="PTHR43722">
    <property type="entry name" value="PROLINE IMINOPEPTIDASE"/>
    <property type="match status" value="1"/>
</dbReference>
<dbReference type="Proteomes" id="UP000295247">
    <property type="component" value="Unassembled WGS sequence"/>
</dbReference>
<evidence type="ECO:0000256" key="11">
    <source>
        <dbReference type="PIRNR" id="PIRNR006431"/>
    </source>
</evidence>
<evidence type="ECO:0000256" key="3">
    <source>
        <dbReference type="ARBA" id="ARBA00010088"/>
    </source>
</evidence>
<dbReference type="PRINTS" id="PR00111">
    <property type="entry name" value="ABHYDROLASE"/>
</dbReference>
<dbReference type="PIRSF" id="PIRSF006431">
    <property type="entry name" value="Pept_S33"/>
    <property type="match status" value="1"/>
</dbReference>
<sequence length="324" mass="36049">MQSTAQFLHPITDPFAVHRLDVGDGHQLYVEECGRRDGVPAVFLHGGPGAGCEPAHRGFFDPGRYRAVLFDQRGCGRSRPHAELGANTTWDLVEDIERIREHLGIERWLVFGGSWGSTLALAYAETHPERVAALVVRGIFLCRDAEIQWFYQEGANWVFPDHWAGFLDPIPETERGDLLHAYHRRLTGEDEVARMAAAKAWSIWEGRCSTLHPNRTVSDHFADPHLALSLARIECHYFVNHAFLAPEQLLRDAGRLAGIPGVIVQGRYDLICPMRSAWELHQAWPGARFEVVPDAGHSAFEPGIQRALVAATDRFAVELGGGAA</sequence>
<evidence type="ECO:0000256" key="12">
    <source>
        <dbReference type="PIRSR" id="PIRSR006431-1"/>
    </source>
</evidence>
<dbReference type="EC" id="3.4.11.5" evidence="4 11"/>
<feature type="active site" description="Proton donor" evidence="12">
    <location>
        <position position="297"/>
    </location>
</feature>